<dbReference type="EMBL" id="CP120733">
    <property type="protein sequence ID" value="WFD11078.1"/>
    <property type="molecule type" value="Genomic_DNA"/>
</dbReference>
<keyword evidence="3" id="KW-0472">Membrane</keyword>
<organism evidence="4 5">
    <name type="scientific">Tepidibacter hydrothermalis</name>
    <dbReference type="NCBI Taxonomy" id="3036126"/>
    <lineage>
        <taxon>Bacteria</taxon>
        <taxon>Bacillati</taxon>
        <taxon>Bacillota</taxon>
        <taxon>Clostridia</taxon>
        <taxon>Peptostreptococcales</taxon>
        <taxon>Peptostreptococcaceae</taxon>
        <taxon>Tepidibacter</taxon>
    </lineage>
</organism>
<dbReference type="PANTHER" id="PTHR46652">
    <property type="entry name" value="LEUCINE-RICH REPEAT AND IQ DOMAIN-CONTAINING PROTEIN 1-RELATED"/>
    <property type="match status" value="1"/>
</dbReference>
<dbReference type="InterPro" id="IPR032675">
    <property type="entry name" value="LRR_dom_sf"/>
</dbReference>
<feature type="transmembrane region" description="Helical" evidence="3">
    <location>
        <begin position="88"/>
        <end position="108"/>
    </location>
</feature>
<evidence type="ECO:0000313" key="5">
    <source>
        <dbReference type="Proteomes" id="UP001222800"/>
    </source>
</evidence>
<accession>A0ABY8EDQ5</accession>
<sequence>MEGFKISKKELFFYTSILIIAMVVHLFYTNMAVDGEVPFIWVCIIIWVIIGELKKESRKGIFKRIFIKSVLPMIMVLNYVLFRFSMNIPNYILFFIVGCSYLIIVYNNSFDKYKIIFSVSIVSLLLIFFYTDYYIKSNNIIKDINFRNYISNQYDIKDKIESSSLNNIEELDIYGSADINSIEGIEYFSNLKELNISGAYKINDFSPLTKNKKLKDLGLWHMDLNDLKSIPEVNNIENLEIGHPEYGKIYNLEQFTNLKKLDISSVEYMENLNCIKSVENIEKLYIYYSQISTLDGIEKFENLEELYLDYIHPLDVSKVFELENLKKVSIHDCKIQKQYTFIQKLKDKGVKVEME</sequence>
<dbReference type="PANTHER" id="PTHR46652:SF3">
    <property type="entry name" value="LEUCINE-RICH REPEAT-CONTAINING PROTEIN 9"/>
    <property type="match status" value="1"/>
</dbReference>
<feature type="transmembrane region" description="Helical" evidence="3">
    <location>
        <begin position="115"/>
        <end position="135"/>
    </location>
</feature>
<dbReference type="Proteomes" id="UP001222800">
    <property type="component" value="Chromosome"/>
</dbReference>
<evidence type="ECO:0000256" key="1">
    <source>
        <dbReference type="ARBA" id="ARBA00022614"/>
    </source>
</evidence>
<name>A0ABY8EDQ5_9FIRM</name>
<keyword evidence="3" id="KW-0812">Transmembrane</keyword>
<keyword evidence="5" id="KW-1185">Reference proteome</keyword>
<protein>
    <submittedName>
        <fullName evidence="4">Uncharacterized protein</fullName>
    </submittedName>
</protein>
<feature type="transmembrane region" description="Helical" evidence="3">
    <location>
        <begin position="37"/>
        <end position="53"/>
    </location>
</feature>
<feature type="transmembrane region" description="Helical" evidence="3">
    <location>
        <begin position="12"/>
        <end position="31"/>
    </location>
</feature>
<dbReference type="InterPro" id="IPR050836">
    <property type="entry name" value="SDS22/Internalin_LRR"/>
</dbReference>
<feature type="transmembrane region" description="Helical" evidence="3">
    <location>
        <begin position="65"/>
        <end position="82"/>
    </location>
</feature>
<gene>
    <name evidence="4" type="ORF">P4S50_03105</name>
</gene>
<proteinExistence type="predicted"/>
<dbReference type="Pfam" id="PF23952">
    <property type="entry name" value="LRR_EndoS"/>
    <property type="match status" value="1"/>
</dbReference>
<dbReference type="RefSeq" id="WP_277733041.1">
    <property type="nucleotide sequence ID" value="NZ_CP120733.1"/>
</dbReference>
<keyword evidence="3" id="KW-1133">Transmembrane helix</keyword>
<evidence type="ECO:0000313" key="4">
    <source>
        <dbReference type="EMBL" id="WFD11078.1"/>
    </source>
</evidence>
<reference evidence="4 5" key="1">
    <citation type="submission" date="2023-03" db="EMBL/GenBank/DDBJ databases">
        <title>Complete genome sequence of Tepidibacter sp. SWIR-1, isolated from a deep-sea hydrothermal vent.</title>
        <authorList>
            <person name="Li X."/>
        </authorList>
    </citation>
    <scope>NUCLEOTIDE SEQUENCE [LARGE SCALE GENOMIC DNA]</scope>
    <source>
        <strain evidence="4 5">SWIR-1</strain>
    </source>
</reference>
<dbReference type="Gene3D" id="3.80.10.10">
    <property type="entry name" value="Ribonuclease Inhibitor"/>
    <property type="match status" value="1"/>
</dbReference>
<evidence type="ECO:0000256" key="3">
    <source>
        <dbReference type="SAM" id="Phobius"/>
    </source>
</evidence>
<keyword evidence="1" id="KW-0433">Leucine-rich repeat</keyword>
<keyword evidence="2" id="KW-0677">Repeat</keyword>
<dbReference type="SUPFAM" id="SSF52058">
    <property type="entry name" value="L domain-like"/>
    <property type="match status" value="1"/>
</dbReference>
<evidence type="ECO:0000256" key="2">
    <source>
        <dbReference type="ARBA" id="ARBA00022737"/>
    </source>
</evidence>